<dbReference type="EMBL" id="JAWJAY010000007">
    <property type="protein sequence ID" value="MDV2887065.1"/>
    <property type="molecule type" value="Genomic_DNA"/>
</dbReference>
<dbReference type="GO" id="GO:0005886">
    <property type="term" value="C:plasma membrane"/>
    <property type="evidence" value="ECO:0007669"/>
    <property type="project" value="UniProtKB-SubCell"/>
</dbReference>
<dbReference type="PROSITE" id="PS51257">
    <property type="entry name" value="PROKAR_LIPOPROTEIN"/>
    <property type="match status" value="1"/>
</dbReference>
<dbReference type="Pfam" id="PF01497">
    <property type="entry name" value="Peripla_BP_2"/>
    <property type="match status" value="1"/>
</dbReference>
<sequence>MRRRWTLLALLCLIAVTLLAACGNSSEESTGAAAEEDSETVEETEENSSEESNENESPSSYTVEHLYGETEVPANPEKVVVLSHVSWEGSLVSVGVEPYAVMAYDNEFPPHLTEELENVMALPYSDEINPEEIVQLDPDLLIISDRYQPLYEQLSDSIPTVVVEVGGDWRDDHLKVTEAVGKLEEGQKVIDELEAEAEDIGERIREAVGEETFMAVSINKQDIRVYGRNNHATNALLFDDLKLTPAENIPDDFGENISIEGLVKYNPDHIIDVTYFNSGEFYDNVTQGEVWNGLNAVKEDNVHTLTTTWGFWDPIERQKGLKEIENLLLGE</sequence>
<proteinExistence type="inferred from homology"/>
<evidence type="ECO:0000313" key="10">
    <source>
        <dbReference type="Proteomes" id="UP001285636"/>
    </source>
</evidence>
<comment type="similarity">
    <text evidence="2">Belongs to the bacterial solute-binding protein 8 family.</text>
</comment>
<dbReference type="Proteomes" id="UP001285636">
    <property type="component" value="Unassembled WGS sequence"/>
</dbReference>
<feature type="coiled-coil region" evidence="5">
    <location>
        <begin position="176"/>
        <end position="210"/>
    </location>
</feature>
<keyword evidence="3" id="KW-0813">Transport</keyword>
<comment type="subcellular location">
    <subcellularLocation>
        <location evidence="1">Cell membrane</location>
        <topology evidence="1">Lipid-anchor</topology>
    </subcellularLocation>
</comment>
<evidence type="ECO:0000256" key="7">
    <source>
        <dbReference type="SAM" id="SignalP"/>
    </source>
</evidence>
<feature type="domain" description="Fe/B12 periplasmic-binding" evidence="8">
    <location>
        <begin position="79"/>
        <end position="331"/>
    </location>
</feature>
<keyword evidence="5" id="KW-0175">Coiled coil</keyword>
<accession>A0AAJ2NR26</accession>
<dbReference type="GO" id="GO:0030288">
    <property type="term" value="C:outer membrane-bounded periplasmic space"/>
    <property type="evidence" value="ECO:0007669"/>
    <property type="project" value="TreeGrafter"/>
</dbReference>
<gene>
    <name evidence="9" type="ORF">RYX45_17915</name>
</gene>
<evidence type="ECO:0000256" key="4">
    <source>
        <dbReference type="ARBA" id="ARBA00022729"/>
    </source>
</evidence>
<dbReference type="Gene3D" id="3.40.50.1980">
    <property type="entry name" value="Nitrogenase molybdenum iron protein domain"/>
    <property type="match status" value="2"/>
</dbReference>
<dbReference type="AlphaFoldDB" id="A0AAJ2NR26"/>
<dbReference type="PROSITE" id="PS50983">
    <property type="entry name" value="FE_B12_PBP"/>
    <property type="match status" value="1"/>
</dbReference>
<keyword evidence="4 7" id="KW-0732">Signal</keyword>
<dbReference type="GO" id="GO:1901678">
    <property type="term" value="P:iron coordination entity transport"/>
    <property type="evidence" value="ECO:0007669"/>
    <property type="project" value="UniProtKB-ARBA"/>
</dbReference>
<feature type="chain" id="PRO_5042541587" evidence="7">
    <location>
        <begin position="21"/>
        <end position="331"/>
    </location>
</feature>
<evidence type="ECO:0000256" key="1">
    <source>
        <dbReference type="ARBA" id="ARBA00004193"/>
    </source>
</evidence>
<feature type="signal peptide" evidence="7">
    <location>
        <begin position="1"/>
        <end position="20"/>
    </location>
</feature>
<dbReference type="PANTHER" id="PTHR30532">
    <property type="entry name" value="IRON III DICITRATE-BINDING PERIPLASMIC PROTEIN"/>
    <property type="match status" value="1"/>
</dbReference>
<evidence type="ECO:0000256" key="5">
    <source>
        <dbReference type="SAM" id="Coils"/>
    </source>
</evidence>
<feature type="region of interest" description="Disordered" evidence="6">
    <location>
        <begin position="25"/>
        <end position="61"/>
    </location>
</feature>
<dbReference type="InterPro" id="IPR051313">
    <property type="entry name" value="Bact_iron-sidero_bind"/>
</dbReference>
<protein>
    <submittedName>
        <fullName evidence="9">ABC transporter substrate-binding protein</fullName>
    </submittedName>
</protein>
<evidence type="ECO:0000256" key="2">
    <source>
        <dbReference type="ARBA" id="ARBA00008814"/>
    </source>
</evidence>
<evidence type="ECO:0000256" key="3">
    <source>
        <dbReference type="ARBA" id="ARBA00022448"/>
    </source>
</evidence>
<dbReference type="RefSeq" id="WP_323467548.1">
    <property type="nucleotide sequence ID" value="NZ_CP144224.1"/>
</dbReference>
<evidence type="ECO:0000313" key="9">
    <source>
        <dbReference type="EMBL" id="MDV2887065.1"/>
    </source>
</evidence>
<evidence type="ECO:0000256" key="6">
    <source>
        <dbReference type="SAM" id="MobiDB-lite"/>
    </source>
</evidence>
<dbReference type="SUPFAM" id="SSF53807">
    <property type="entry name" value="Helical backbone' metal receptor"/>
    <property type="match status" value="1"/>
</dbReference>
<comment type="caution">
    <text evidence="9">The sequence shown here is derived from an EMBL/GenBank/DDBJ whole genome shotgun (WGS) entry which is preliminary data.</text>
</comment>
<name>A0AAJ2NR26_ALKPS</name>
<dbReference type="PANTHER" id="PTHR30532:SF21">
    <property type="entry name" value="SIDEROPHORE-BINDING LIPOPROTEIN YFIY-RELATED"/>
    <property type="match status" value="1"/>
</dbReference>
<reference evidence="9" key="1">
    <citation type="submission" date="2023-10" db="EMBL/GenBank/DDBJ databases">
        <title>Screening of Alkalihalophilus pseudofirmusBZ-TG-HK211 and Its Alleviation of Salt Stress on Rapeseed Growth.</title>
        <authorList>
            <person name="Zhao B."/>
            <person name="Guo T."/>
        </authorList>
    </citation>
    <scope>NUCLEOTIDE SEQUENCE</scope>
    <source>
        <strain evidence="9">BZ-TG-HK211</strain>
    </source>
</reference>
<feature type="compositionally biased region" description="Acidic residues" evidence="6">
    <location>
        <begin position="34"/>
        <end position="54"/>
    </location>
</feature>
<organism evidence="9 10">
    <name type="scientific">Alkalihalophilus pseudofirmus</name>
    <name type="common">Bacillus pseudofirmus</name>
    <dbReference type="NCBI Taxonomy" id="79885"/>
    <lineage>
        <taxon>Bacteria</taxon>
        <taxon>Bacillati</taxon>
        <taxon>Bacillota</taxon>
        <taxon>Bacilli</taxon>
        <taxon>Bacillales</taxon>
        <taxon>Bacillaceae</taxon>
        <taxon>Alkalihalophilus</taxon>
    </lineage>
</organism>
<dbReference type="InterPro" id="IPR002491">
    <property type="entry name" value="ABC_transptr_periplasmic_BD"/>
</dbReference>
<evidence type="ECO:0000259" key="8">
    <source>
        <dbReference type="PROSITE" id="PS50983"/>
    </source>
</evidence>